<reference evidence="4" key="1">
    <citation type="submission" date="2018-01" db="EMBL/GenBank/DDBJ databases">
        <authorList>
            <person name="Alioto T."/>
            <person name="Alioto T."/>
        </authorList>
    </citation>
    <scope>NUCLEOTIDE SEQUENCE [LARGE SCALE GENOMIC DNA]</scope>
</reference>
<evidence type="ECO:0000313" key="3">
    <source>
        <dbReference type="EMBL" id="SPP80076.1"/>
    </source>
</evidence>
<dbReference type="EMBL" id="OUUW01000005">
    <property type="protein sequence ID" value="SPP80076.1"/>
    <property type="molecule type" value="Genomic_DNA"/>
</dbReference>
<organism evidence="3 4">
    <name type="scientific">Drosophila guanche</name>
    <name type="common">Fruit fly</name>
    <dbReference type="NCBI Taxonomy" id="7266"/>
    <lineage>
        <taxon>Eukaryota</taxon>
        <taxon>Metazoa</taxon>
        <taxon>Ecdysozoa</taxon>
        <taxon>Arthropoda</taxon>
        <taxon>Hexapoda</taxon>
        <taxon>Insecta</taxon>
        <taxon>Pterygota</taxon>
        <taxon>Neoptera</taxon>
        <taxon>Endopterygota</taxon>
        <taxon>Diptera</taxon>
        <taxon>Brachycera</taxon>
        <taxon>Muscomorpha</taxon>
        <taxon>Ephydroidea</taxon>
        <taxon>Drosophilidae</taxon>
        <taxon>Drosophila</taxon>
        <taxon>Sophophora</taxon>
    </lineage>
</organism>
<gene>
    <name evidence="3" type="ORF">DGUA_6G004913</name>
</gene>
<dbReference type="Proteomes" id="UP000268350">
    <property type="component" value="Unassembled WGS sequence"/>
</dbReference>
<evidence type="ECO:0000256" key="2">
    <source>
        <dbReference type="SAM" id="SignalP"/>
    </source>
</evidence>
<accession>A0A3B0K390</accession>
<evidence type="ECO:0000313" key="4">
    <source>
        <dbReference type="Proteomes" id="UP000268350"/>
    </source>
</evidence>
<sequence length="160" mass="18455">MRALLVVLVNLVLSPLWIQGSVQKSEFRDSIKKMKKDMKIAVQMDNELKRNVSHGKPFTERATPSPDKKMFRIQPIKNAIVQISYSKPQGDHPSERHSAKRRQQPTYFINFNFQNRGNSKPTVDQSSPTIQPKMLRTRGKRLRNGLPNPFESFPLKGEDI</sequence>
<evidence type="ECO:0000256" key="1">
    <source>
        <dbReference type="SAM" id="MobiDB-lite"/>
    </source>
</evidence>
<protein>
    <submittedName>
        <fullName evidence="3">Uncharacterized protein</fullName>
    </submittedName>
</protein>
<dbReference type="AlphaFoldDB" id="A0A3B0K390"/>
<keyword evidence="2" id="KW-0732">Signal</keyword>
<keyword evidence="4" id="KW-1185">Reference proteome</keyword>
<feature type="signal peptide" evidence="2">
    <location>
        <begin position="1"/>
        <end position="20"/>
    </location>
</feature>
<feature type="region of interest" description="Disordered" evidence="1">
    <location>
        <begin position="112"/>
        <end position="160"/>
    </location>
</feature>
<dbReference type="OMA" id="PQGHQDS"/>
<proteinExistence type="predicted"/>
<feature type="chain" id="PRO_5017446817" evidence="2">
    <location>
        <begin position="21"/>
        <end position="160"/>
    </location>
</feature>
<feature type="compositionally biased region" description="Polar residues" evidence="1">
    <location>
        <begin position="112"/>
        <end position="130"/>
    </location>
</feature>
<dbReference type="OrthoDB" id="7864609at2759"/>
<name>A0A3B0K390_DROGU</name>